<organism evidence="1 2">
    <name type="scientific">Naganishia friedmannii</name>
    <dbReference type="NCBI Taxonomy" id="89922"/>
    <lineage>
        <taxon>Eukaryota</taxon>
        <taxon>Fungi</taxon>
        <taxon>Dikarya</taxon>
        <taxon>Basidiomycota</taxon>
        <taxon>Agaricomycotina</taxon>
        <taxon>Tremellomycetes</taxon>
        <taxon>Filobasidiales</taxon>
        <taxon>Filobasidiaceae</taxon>
        <taxon>Naganishia</taxon>
    </lineage>
</organism>
<comment type="caution">
    <text evidence="1">The sequence shown here is derived from an EMBL/GenBank/DDBJ whole genome shotgun (WGS) entry which is preliminary data.</text>
</comment>
<accession>A0ACC2V2C9</accession>
<reference evidence="1" key="1">
    <citation type="submission" date="2023-04" db="EMBL/GenBank/DDBJ databases">
        <title>Draft Genome sequencing of Naganishia species isolated from polar environments using Oxford Nanopore Technology.</title>
        <authorList>
            <person name="Leo P."/>
            <person name="Venkateswaran K."/>
        </authorList>
    </citation>
    <scope>NUCLEOTIDE SEQUENCE</scope>
    <source>
        <strain evidence="1">MNA-CCFEE 5423</strain>
    </source>
</reference>
<evidence type="ECO:0000313" key="2">
    <source>
        <dbReference type="Proteomes" id="UP001227268"/>
    </source>
</evidence>
<protein>
    <submittedName>
        <fullName evidence="1">Uncharacterized protein</fullName>
    </submittedName>
</protein>
<gene>
    <name evidence="1" type="ORF">QFC21_006692</name>
</gene>
<dbReference type="EMBL" id="JASBWT010000035">
    <property type="protein sequence ID" value="KAJ9092816.1"/>
    <property type="molecule type" value="Genomic_DNA"/>
</dbReference>
<sequence length="308" mass="34657">MCVQTYHDVKGDCASFIRDSVVGRMQLVKFLGISYASSYNDMQLNDLLEDINDQGSWNWNLYKMAQQQYLAIVANTNTSHTLEQSLFREPASGKADTGGCDLNARVHSGQNGSLDGSTAPPLTASHELTHGPRTNQITAVFNALSEAEQPSDERLVIKDPEDIGRWAFNSAHTVQRKQHVQTPRPMFRFQVTDLMQRLTGWYGQATQRSKDGMMVLPETLESFLTCAVGSQKSWDGRFSDFMLNQKEREDLLKAILRNEYIQKAWVKFGRTVRGLNATLICEAEEKEIVPQSGPQHVHEQAESRAAVM</sequence>
<dbReference type="Proteomes" id="UP001227268">
    <property type="component" value="Unassembled WGS sequence"/>
</dbReference>
<evidence type="ECO:0000313" key="1">
    <source>
        <dbReference type="EMBL" id="KAJ9092816.1"/>
    </source>
</evidence>
<proteinExistence type="predicted"/>
<name>A0ACC2V2C9_9TREE</name>
<keyword evidence="2" id="KW-1185">Reference proteome</keyword>